<dbReference type="Pfam" id="PF00072">
    <property type="entry name" value="Response_reg"/>
    <property type="match status" value="1"/>
</dbReference>
<dbReference type="Pfam" id="PF00196">
    <property type="entry name" value="GerE"/>
    <property type="match status" value="1"/>
</dbReference>
<comment type="caution">
    <text evidence="7">The sequence shown here is derived from an EMBL/GenBank/DDBJ whole genome shotgun (WGS) entry which is preliminary data.</text>
</comment>
<dbReference type="PROSITE" id="PS00622">
    <property type="entry name" value="HTH_LUXR_1"/>
    <property type="match status" value="1"/>
</dbReference>
<dbReference type="InterPro" id="IPR011006">
    <property type="entry name" value="CheY-like_superfamily"/>
</dbReference>
<dbReference type="CDD" id="cd06170">
    <property type="entry name" value="LuxR_C_like"/>
    <property type="match status" value="1"/>
</dbReference>
<feature type="domain" description="HTH luxR-type" evidence="5">
    <location>
        <begin position="136"/>
        <end position="201"/>
    </location>
</feature>
<dbReference type="InterPro" id="IPR001789">
    <property type="entry name" value="Sig_transdc_resp-reg_receiver"/>
</dbReference>
<evidence type="ECO:0000256" key="4">
    <source>
        <dbReference type="PROSITE-ProRule" id="PRU00169"/>
    </source>
</evidence>
<dbReference type="InterPro" id="IPR036388">
    <property type="entry name" value="WH-like_DNA-bd_sf"/>
</dbReference>
<protein>
    <submittedName>
        <fullName evidence="7">Response regulator transcription factor</fullName>
    </submittedName>
</protein>
<evidence type="ECO:0000256" key="1">
    <source>
        <dbReference type="ARBA" id="ARBA00023015"/>
    </source>
</evidence>
<dbReference type="PROSITE" id="PS50043">
    <property type="entry name" value="HTH_LUXR_2"/>
    <property type="match status" value="1"/>
</dbReference>
<evidence type="ECO:0000256" key="2">
    <source>
        <dbReference type="ARBA" id="ARBA00023125"/>
    </source>
</evidence>
<dbReference type="Gene3D" id="3.40.50.2300">
    <property type="match status" value="1"/>
</dbReference>
<dbReference type="PANTHER" id="PTHR44688">
    <property type="entry name" value="DNA-BINDING TRANSCRIPTIONAL ACTIVATOR DEVR_DOSR"/>
    <property type="match status" value="1"/>
</dbReference>
<evidence type="ECO:0000259" key="6">
    <source>
        <dbReference type="PROSITE" id="PS50110"/>
    </source>
</evidence>
<name>A0ABS7GM14_9HYPH</name>
<dbReference type="InterPro" id="IPR000792">
    <property type="entry name" value="Tscrpt_reg_LuxR_C"/>
</dbReference>
<sequence length="204" mass="22728">MTEEPLAIVVDDDDGLRDAIADLLRSDGIECITFGSTQAFLRHPLDDRPGCIILDVQLPDLSGLELQEHLLAIDQQMPIIFITGYGDVPTSVRAMKAGAVDFLSKPIESEALLIAVQRAIDRDIARREVSARLDAVVAMVRSLSPREREVMDLVAQGLLNKQIAYMLGVSEITVKLHRGSMMKKMRSNSIIELIRRIEMVRDHL</sequence>
<dbReference type="PROSITE" id="PS50110">
    <property type="entry name" value="RESPONSE_REGULATORY"/>
    <property type="match status" value="1"/>
</dbReference>
<feature type="modified residue" description="4-aspartylphosphate" evidence="4">
    <location>
        <position position="55"/>
    </location>
</feature>
<evidence type="ECO:0000313" key="8">
    <source>
        <dbReference type="Proteomes" id="UP000717752"/>
    </source>
</evidence>
<dbReference type="SUPFAM" id="SSF52172">
    <property type="entry name" value="CheY-like"/>
    <property type="match status" value="1"/>
</dbReference>
<keyword evidence="1" id="KW-0805">Transcription regulation</keyword>
<dbReference type="Proteomes" id="UP000717752">
    <property type="component" value="Unassembled WGS sequence"/>
</dbReference>
<evidence type="ECO:0000313" key="7">
    <source>
        <dbReference type="EMBL" id="MBW9051033.1"/>
    </source>
</evidence>
<dbReference type="EMBL" id="JAEUAK010000001">
    <property type="protein sequence ID" value="MBW9051033.1"/>
    <property type="molecule type" value="Genomic_DNA"/>
</dbReference>
<proteinExistence type="predicted"/>
<evidence type="ECO:0000259" key="5">
    <source>
        <dbReference type="PROSITE" id="PS50043"/>
    </source>
</evidence>
<dbReference type="PRINTS" id="PR00038">
    <property type="entry name" value="HTHLUXR"/>
</dbReference>
<dbReference type="SMART" id="SM00448">
    <property type="entry name" value="REC"/>
    <property type="match status" value="1"/>
</dbReference>
<accession>A0ABS7GM14</accession>
<dbReference type="PANTHER" id="PTHR44688:SF16">
    <property type="entry name" value="DNA-BINDING TRANSCRIPTIONAL ACTIVATOR DEVR_DOSR"/>
    <property type="match status" value="1"/>
</dbReference>
<feature type="domain" description="Response regulatory" evidence="6">
    <location>
        <begin position="6"/>
        <end position="120"/>
    </location>
</feature>
<organism evidence="7 8">
    <name type="scientific">Rhizobium mesosinicum</name>
    <dbReference type="NCBI Taxonomy" id="335017"/>
    <lineage>
        <taxon>Bacteria</taxon>
        <taxon>Pseudomonadati</taxon>
        <taxon>Pseudomonadota</taxon>
        <taxon>Alphaproteobacteria</taxon>
        <taxon>Hyphomicrobiales</taxon>
        <taxon>Rhizobiaceae</taxon>
        <taxon>Rhizobium/Agrobacterium group</taxon>
        <taxon>Rhizobium</taxon>
    </lineage>
</organism>
<keyword evidence="4" id="KW-0597">Phosphoprotein</keyword>
<gene>
    <name evidence="7" type="ORF">JNB85_01250</name>
</gene>
<dbReference type="RefSeq" id="WP_220332577.1">
    <property type="nucleotide sequence ID" value="NZ_JAEUAK010000001.1"/>
</dbReference>
<reference evidence="7 8" key="1">
    <citation type="journal article" date="2021" name="MBio">
        <title>Poor Competitiveness of Bradyrhizobium in Pigeon Pea Root Colonization in Indian Soils.</title>
        <authorList>
            <person name="Chalasani D."/>
            <person name="Basu A."/>
            <person name="Pullabhotla S.V.S.R.N."/>
            <person name="Jorrin B."/>
            <person name="Neal A.L."/>
            <person name="Poole P.S."/>
            <person name="Podile A.R."/>
            <person name="Tkacz A."/>
        </authorList>
    </citation>
    <scope>NUCLEOTIDE SEQUENCE [LARGE SCALE GENOMIC DNA]</scope>
    <source>
        <strain evidence="7 8">HU56</strain>
    </source>
</reference>
<keyword evidence="2" id="KW-0238">DNA-binding</keyword>
<dbReference type="Gene3D" id="1.10.10.10">
    <property type="entry name" value="Winged helix-like DNA-binding domain superfamily/Winged helix DNA-binding domain"/>
    <property type="match status" value="1"/>
</dbReference>
<keyword evidence="8" id="KW-1185">Reference proteome</keyword>
<evidence type="ECO:0000256" key="3">
    <source>
        <dbReference type="ARBA" id="ARBA00023163"/>
    </source>
</evidence>
<keyword evidence="3" id="KW-0804">Transcription</keyword>
<dbReference type="SMART" id="SM00421">
    <property type="entry name" value="HTH_LUXR"/>
    <property type="match status" value="1"/>
</dbReference>